<dbReference type="InterPro" id="IPR036866">
    <property type="entry name" value="RibonucZ/Hydroxyglut_hydro"/>
</dbReference>
<dbReference type="Pfam" id="PF00753">
    <property type="entry name" value="Lactamase_B"/>
    <property type="match status" value="1"/>
</dbReference>
<gene>
    <name evidence="4" type="ordered locus">Desor_2630</name>
</gene>
<feature type="compositionally biased region" description="Low complexity" evidence="1">
    <location>
        <begin position="27"/>
        <end position="40"/>
    </location>
</feature>
<organism evidence="4 5">
    <name type="scientific">Desulfosporosinus orientis (strain ATCC 19365 / DSM 765 / NCIMB 8382 / VKM B-1628 / Singapore I)</name>
    <name type="common">Desulfotomaculum orientis</name>
    <dbReference type="NCBI Taxonomy" id="768706"/>
    <lineage>
        <taxon>Bacteria</taxon>
        <taxon>Bacillati</taxon>
        <taxon>Bacillota</taxon>
        <taxon>Clostridia</taxon>
        <taxon>Eubacteriales</taxon>
        <taxon>Desulfitobacteriaceae</taxon>
        <taxon>Desulfosporosinus</taxon>
    </lineage>
</organism>
<dbReference type="AlphaFoldDB" id="G7W8W9"/>
<dbReference type="InterPro" id="IPR001279">
    <property type="entry name" value="Metallo-B-lactamas"/>
</dbReference>
<dbReference type="SUPFAM" id="SSF56281">
    <property type="entry name" value="Metallo-hydrolase/oxidoreductase"/>
    <property type="match status" value="1"/>
</dbReference>
<dbReference type="Pfam" id="PF00932">
    <property type="entry name" value="LTD"/>
    <property type="match status" value="1"/>
</dbReference>
<accession>G7W8W9</accession>
<dbReference type="SUPFAM" id="SSF74853">
    <property type="entry name" value="Lamin A/C globular tail domain"/>
    <property type="match status" value="1"/>
</dbReference>
<dbReference type="STRING" id="768706.Desor_2630"/>
<dbReference type="PATRIC" id="fig|768706.3.peg.2644"/>
<proteinExistence type="predicted"/>
<evidence type="ECO:0000313" key="5">
    <source>
        <dbReference type="Proteomes" id="UP000006346"/>
    </source>
</evidence>
<dbReference type="PROSITE" id="PS51257">
    <property type="entry name" value="PROKAR_LIPOPROTEIN"/>
    <property type="match status" value="1"/>
</dbReference>
<feature type="domain" description="LTD" evidence="3">
    <location>
        <begin position="302"/>
        <end position="411"/>
    </location>
</feature>
<name>G7W8W9_DESOD</name>
<protein>
    <submittedName>
        <fullName evidence="4">Putative hydrolase (Metallo-beta-lactamase superfamily)</fullName>
    </submittedName>
</protein>
<evidence type="ECO:0000259" key="3">
    <source>
        <dbReference type="PROSITE" id="PS51841"/>
    </source>
</evidence>
<keyword evidence="2" id="KW-0732">Signal</keyword>
<evidence type="ECO:0000313" key="4">
    <source>
        <dbReference type="EMBL" id="AET68178.1"/>
    </source>
</evidence>
<dbReference type="InterPro" id="IPR052159">
    <property type="entry name" value="Competence_DNA_uptake"/>
</dbReference>
<dbReference type="Gene3D" id="2.60.40.1260">
    <property type="entry name" value="Lamin Tail domain"/>
    <property type="match status" value="1"/>
</dbReference>
<dbReference type="CDD" id="cd07731">
    <property type="entry name" value="ComA-like_MBL-fold"/>
    <property type="match status" value="1"/>
</dbReference>
<dbReference type="HOGENOM" id="CLU_010363_0_1_9"/>
<feature type="signal peptide" evidence="2">
    <location>
        <begin position="1"/>
        <end position="26"/>
    </location>
</feature>
<dbReference type="SMART" id="SM00849">
    <property type="entry name" value="Lactamase_B"/>
    <property type="match status" value="1"/>
</dbReference>
<dbReference type="EMBL" id="CP003108">
    <property type="protein sequence ID" value="AET68178.1"/>
    <property type="molecule type" value="Genomic_DNA"/>
</dbReference>
<dbReference type="Gene3D" id="3.60.15.10">
    <property type="entry name" value="Ribonuclease Z/Hydroxyacylglutathione hydrolase-like"/>
    <property type="match status" value="1"/>
</dbReference>
<dbReference type="KEGG" id="dor:Desor_2630"/>
<keyword evidence="4" id="KW-0378">Hydrolase</keyword>
<sequence>MIMRKSRLFYVLVICITLLVTGCGNTSTTTATSTSSSQTSVDQGEELNNNQPTPMNAHGNLQVHFIDVGQADSILIKASDGTAVLIDGGNNPDGPNVVNYLKSQQVKELAAVIATHPHEDHIGGLDTVINSFPVKAVYMPDASTTTKTFEDFISAVAASGAKRIQAKVGVKLDVPGLTGQFIAPNGSGYEDLNNYSAVLRLTYGKVSFLFTGDAEEVSETEMLGSGQIVKADVLKVGHHGSSSSTSSAFLKAVSPKYAVISVGADNDYGHPTASTLSKLSGAGVKVFRTDLDGTIVATCDGESVTFNKKGSAPASVSITSIDLAGEIVTLVNDGSSAVDLTGWKLVSEKGNQTYSFPSGITIPAGGTLKVLSGSKAESSTGALLWTKSDVWNNDGDPGSLYNAQGQVVSVK</sequence>
<dbReference type="PANTHER" id="PTHR30619:SF7">
    <property type="entry name" value="BETA-LACTAMASE DOMAIN PROTEIN"/>
    <property type="match status" value="1"/>
</dbReference>
<dbReference type="InterPro" id="IPR001322">
    <property type="entry name" value="Lamin_tail_dom"/>
</dbReference>
<reference evidence="4 5" key="2">
    <citation type="journal article" date="2012" name="J. Bacteriol.">
        <title>Complete genome sequences of Desulfosporosinus orientis DSM765T, Desulfosporosinus youngiae DSM17734T, Desulfosporosinus meridiei DSM13257T, and Desulfosporosinus acidiphilus DSM22704T.</title>
        <authorList>
            <person name="Pester M."/>
            <person name="Brambilla E."/>
            <person name="Alazard D."/>
            <person name="Rattei T."/>
            <person name="Weinmaier T."/>
            <person name="Han J."/>
            <person name="Lucas S."/>
            <person name="Lapidus A."/>
            <person name="Cheng J.F."/>
            <person name="Goodwin L."/>
            <person name="Pitluck S."/>
            <person name="Peters L."/>
            <person name="Ovchinnikova G."/>
            <person name="Teshima H."/>
            <person name="Detter J.C."/>
            <person name="Han C.S."/>
            <person name="Tapia R."/>
            <person name="Land M.L."/>
            <person name="Hauser L."/>
            <person name="Kyrpides N.C."/>
            <person name="Ivanova N.N."/>
            <person name="Pagani I."/>
            <person name="Huntmann M."/>
            <person name="Wei C.L."/>
            <person name="Davenport K.W."/>
            <person name="Daligault H."/>
            <person name="Chain P.S."/>
            <person name="Chen A."/>
            <person name="Mavromatis K."/>
            <person name="Markowitz V."/>
            <person name="Szeto E."/>
            <person name="Mikhailova N."/>
            <person name="Pati A."/>
            <person name="Wagner M."/>
            <person name="Woyke T."/>
            <person name="Ollivier B."/>
            <person name="Klenk H.P."/>
            <person name="Spring S."/>
            <person name="Loy A."/>
        </authorList>
    </citation>
    <scope>NUCLEOTIDE SEQUENCE [LARGE SCALE GENOMIC DNA]</scope>
    <source>
        <strain evidence="5">ATCC 19365 / DSM 765 / NCIMB 8382 / VKM B-1628</strain>
    </source>
</reference>
<dbReference type="PANTHER" id="PTHR30619">
    <property type="entry name" value="DNA INTERNALIZATION/COMPETENCE PROTEIN COMEC/REC2"/>
    <property type="match status" value="1"/>
</dbReference>
<dbReference type="eggNOG" id="COG2333">
    <property type="taxonomic scope" value="Bacteria"/>
</dbReference>
<evidence type="ECO:0000256" key="2">
    <source>
        <dbReference type="SAM" id="SignalP"/>
    </source>
</evidence>
<dbReference type="Proteomes" id="UP000006346">
    <property type="component" value="Chromosome"/>
</dbReference>
<reference evidence="5" key="1">
    <citation type="submission" date="2011-11" db="EMBL/GenBank/DDBJ databases">
        <title>Complete sequence of Desulfosporosinus orientis DSM 765.</title>
        <authorList>
            <person name="Lucas S."/>
            <person name="Han J."/>
            <person name="Lapidus A."/>
            <person name="Cheng J.-F."/>
            <person name="Goodwin L."/>
            <person name="Pitluck S."/>
            <person name="Peters L."/>
            <person name="Ovchinnikova G."/>
            <person name="Teshima H."/>
            <person name="Detter J.C."/>
            <person name="Han C."/>
            <person name="Tapia R."/>
            <person name="Land M."/>
            <person name="Hauser L."/>
            <person name="Kyrpides N."/>
            <person name="Ivanova N."/>
            <person name="Pagani I."/>
            <person name="Pester M."/>
            <person name="Spring S."/>
            <person name="Ollivier B."/>
            <person name="Rattei T."/>
            <person name="Klenk H.-P."/>
            <person name="Wagner M."/>
            <person name="Loy A."/>
            <person name="Woyke T."/>
        </authorList>
    </citation>
    <scope>NUCLEOTIDE SEQUENCE [LARGE SCALE GENOMIC DNA]</scope>
    <source>
        <strain evidence="5">ATCC 19365 / DSM 765 / NCIMB 8382 / VKM B-1628</strain>
    </source>
</reference>
<feature type="chain" id="PRO_5038418902" evidence="2">
    <location>
        <begin position="27"/>
        <end position="411"/>
    </location>
</feature>
<dbReference type="InterPro" id="IPR035681">
    <property type="entry name" value="ComA-like_MBL"/>
</dbReference>
<evidence type="ECO:0000256" key="1">
    <source>
        <dbReference type="SAM" id="MobiDB-lite"/>
    </source>
</evidence>
<dbReference type="PROSITE" id="PS51841">
    <property type="entry name" value="LTD"/>
    <property type="match status" value="1"/>
</dbReference>
<feature type="region of interest" description="Disordered" evidence="1">
    <location>
        <begin position="27"/>
        <end position="58"/>
    </location>
</feature>
<keyword evidence="5" id="KW-1185">Reference proteome</keyword>
<dbReference type="InterPro" id="IPR036415">
    <property type="entry name" value="Lamin_tail_dom_sf"/>
</dbReference>
<dbReference type="GO" id="GO:0016787">
    <property type="term" value="F:hydrolase activity"/>
    <property type="evidence" value="ECO:0007669"/>
    <property type="project" value="UniProtKB-KW"/>
</dbReference>